<protein>
    <submittedName>
        <fullName evidence="1">Uncharacterized protein</fullName>
    </submittedName>
</protein>
<proteinExistence type="predicted"/>
<accession>A0A0E9QFC8</accession>
<reference evidence="1" key="1">
    <citation type="submission" date="2014-11" db="EMBL/GenBank/DDBJ databases">
        <authorList>
            <person name="Amaro Gonzalez C."/>
        </authorList>
    </citation>
    <scope>NUCLEOTIDE SEQUENCE</scope>
</reference>
<evidence type="ECO:0000313" key="1">
    <source>
        <dbReference type="EMBL" id="JAH15030.1"/>
    </source>
</evidence>
<organism evidence="1">
    <name type="scientific">Anguilla anguilla</name>
    <name type="common">European freshwater eel</name>
    <name type="synonym">Muraena anguilla</name>
    <dbReference type="NCBI Taxonomy" id="7936"/>
    <lineage>
        <taxon>Eukaryota</taxon>
        <taxon>Metazoa</taxon>
        <taxon>Chordata</taxon>
        <taxon>Craniata</taxon>
        <taxon>Vertebrata</taxon>
        <taxon>Euteleostomi</taxon>
        <taxon>Actinopterygii</taxon>
        <taxon>Neopterygii</taxon>
        <taxon>Teleostei</taxon>
        <taxon>Anguilliformes</taxon>
        <taxon>Anguillidae</taxon>
        <taxon>Anguilla</taxon>
    </lineage>
</organism>
<dbReference type="AlphaFoldDB" id="A0A0E9QFC8"/>
<name>A0A0E9QFC8_ANGAN</name>
<sequence length="26" mass="3076">MEAIFFIVSMLTEKTLFMMCVIFMQA</sequence>
<reference evidence="1" key="2">
    <citation type="journal article" date="2015" name="Fish Shellfish Immunol.">
        <title>Early steps in the European eel (Anguilla anguilla)-Vibrio vulnificus interaction in the gills: Role of the RtxA13 toxin.</title>
        <authorList>
            <person name="Callol A."/>
            <person name="Pajuelo D."/>
            <person name="Ebbesson L."/>
            <person name="Teles M."/>
            <person name="MacKenzie S."/>
            <person name="Amaro C."/>
        </authorList>
    </citation>
    <scope>NUCLEOTIDE SEQUENCE</scope>
</reference>
<dbReference type="EMBL" id="GBXM01093547">
    <property type="protein sequence ID" value="JAH15030.1"/>
    <property type="molecule type" value="Transcribed_RNA"/>
</dbReference>